<dbReference type="KEGG" id="slj:EGC82_18465"/>
<feature type="chain" id="PRO_5018129453" evidence="1">
    <location>
        <begin position="22"/>
        <end position="280"/>
    </location>
</feature>
<gene>
    <name evidence="2" type="ORF">EGC82_18465</name>
</gene>
<evidence type="ECO:0000313" key="3">
    <source>
        <dbReference type="Proteomes" id="UP000278035"/>
    </source>
</evidence>
<keyword evidence="3" id="KW-1185">Reference proteome</keyword>
<dbReference type="AlphaFoldDB" id="A0A3G8LXS7"/>
<dbReference type="EMBL" id="CP034015">
    <property type="protein sequence ID" value="AZG74553.1"/>
    <property type="molecule type" value="Genomic_DNA"/>
</dbReference>
<evidence type="ECO:0000313" key="2">
    <source>
        <dbReference type="EMBL" id="AZG74553.1"/>
    </source>
</evidence>
<accession>A0A3G8LXS7</accession>
<dbReference type="Proteomes" id="UP000278035">
    <property type="component" value="Chromosome"/>
</dbReference>
<evidence type="ECO:0000256" key="1">
    <source>
        <dbReference type="SAM" id="SignalP"/>
    </source>
</evidence>
<sequence length="280" mass="32292">MKYWSIFLLSLLLTLCYPAIATSVVPIDDVHELVEFHSQTYHEKLIPVIDSISFSTSNSIAPYFFTDENAGMQYDLLKAALNSENIDIKEIVHAPNLRAQRLVKTNKIDCMINAPDNVEGLFYTQSLLEYQNSVFYLSRNNLQIEQFNDLSALSILGFQNSKQYLGDEFKDIANANPNYSEITNQKSQVVMLFNGYVEVIVLERRIFEYYRHLLKSKLDTSIPVTEVVLFDPAQRKIACHDQIIANRVDSAITTLKQSYRYQEILDLAEQNNYQPQHQMP</sequence>
<dbReference type="SUPFAM" id="SSF53850">
    <property type="entry name" value="Periplasmic binding protein-like II"/>
    <property type="match status" value="1"/>
</dbReference>
<protein>
    <submittedName>
        <fullName evidence="2">Amino acid ABC transporter</fullName>
    </submittedName>
</protein>
<organism evidence="2 3">
    <name type="scientific">Shewanella livingstonensis</name>
    <dbReference type="NCBI Taxonomy" id="150120"/>
    <lineage>
        <taxon>Bacteria</taxon>
        <taxon>Pseudomonadati</taxon>
        <taxon>Pseudomonadota</taxon>
        <taxon>Gammaproteobacteria</taxon>
        <taxon>Alteromonadales</taxon>
        <taxon>Shewanellaceae</taxon>
        <taxon>Shewanella</taxon>
    </lineage>
</organism>
<proteinExistence type="predicted"/>
<keyword evidence="1" id="KW-0732">Signal</keyword>
<dbReference type="Gene3D" id="3.40.190.10">
    <property type="entry name" value="Periplasmic binding protein-like II"/>
    <property type="match status" value="2"/>
</dbReference>
<dbReference type="RefSeq" id="WP_124732046.1">
    <property type="nucleotide sequence ID" value="NZ_CBCSKC010000005.1"/>
</dbReference>
<name>A0A3G8LXS7_9GAMM</name>
<feature type="signal peptide" evidence="1">
    <location>
        <begin position="1"/>
        <end position="21"/>
    </location>
</feature>
<dbReference type="OrthoDB" id="6259163at2"/>
<reference evidence="3" key="1">
    <citation type="submission" date="2018-11" db="EMBL/GenBank/DDBJ databases">
        <title>Shewanella sp. M2.</title>
        <authorList>
            <person name="Hwang Y.J."/>
            <person name="Hwang C.Y."/>
        </authorList>
    </citation>
    <scope>NUCLEOTIDE SEQUENCE [LARGE SCALE GENOMIC DNA]</scope>
    <source>
        <strain evidence="3">LMG 19866</strain>
    </source>
</reference>